<evidence type="ECO:0000259" key="7">
    <source>
        <dbReference type="Pfam" id="PF04321"/>
    </source>
</evidence>
<dbReference type="PANTHER" id="PTHR10491:SF4">
    <property type="entry name" value="METHIONINE ADENOSYLTRANSFERASE 2 SUBUNIT BETA"/>
    <property type="match status" value="1"/>
</dbReference>
<dbReference type="Gene3D" id="3.40.50.720">
    <property type="entry name" value="NAD(P)-binding Rossmann-like Domain"/>
    <property type="match status" value="1"/>
</dbReference>
<evidence type="ECO:0000256" key="5">
    <source>
        <dbReference type="ARBA" id="ARBA00048200"/>
    </source>
</evidence>
<evidence type="ECO:0000256" key="1">
    <source>
        <dbReference type="ARBA" id="ARBA00004781"/>
    </source>
</evidence>
<protein>
    <recommendedName>
        <fullName evidence="4 6">dTDP-4-dehydrorhamnose reductase</fullName>
        <ecNumber evidence="3 6">1.1.1.133</ecNumber>
    </recommendedName>
</protein>
<dbReference type="EMBL" id="BSDS01000002">
    <property type="protein sequence ID" value="GLI39822.1"/>
    <property type="molecule type" value="Genomic_DNA"/>
</dbReference>
<dbReference type="Proteomes" id="UP001144352">
    <property type="component" value="Unassembled WGS sequence"/>
</dbReference>
<dbReference type="Pfam" id="PF04321">
    <property type="entry name" value="RmlD_sub_bind"/>
    <property type="match status" value="1"/>
</dbReference>
<keyword evidence="6" id="KW-0521">NADP</keyword>
<organism evidence="8 9">
    <name type="scientific">Geobacter hydrogenophilus</name>
    <dbReference type="NCBI Taxonomy" id="40983"/>
    <lineage>
        <taxon>Bacteria</taxon>
        <taxon>Pseudomonadati</taxon>
        <taxon>Thermodesulfobacteriota</taxon>
        <taxon>Desulfuromonadia</taxon>
        <taxon>Geobacterales</taxon>
        <taxon>Geobacteraceae</taxon>
        <taxon>Geobacter</taxon>
    </lineage>
</organism>
<accession>A0A9W6LDF4</accession>
<evidence type="ECO:0000256" key="6">
    <source>
        <dbReference type="RuleBase" id="RU364082"/>
    </source>
</evidence>
<feature type="domain" description="RmlD-like substrate binding" evidence="7">
    <location>
        <begin position="2"/>
        <end position="273"/>
    </location>
</feature>
<evidence type="ECO:0000313" key="9">
    <source>
        <dbReference type="Proteomes" id="UP001144352"/>
    </source>
</evidence>
<comment type="similarity">
    <text evidence="2 6">Belongs to the dTDP-4-dehydrorhamnose reductase family.</text>
</comment>
<reference evidence="8" key="1">
    <citation type="submission" date="2022-12" db="EMBL/GenBank/DDBJ databases">
        <title>Reference genome sequencing for broad-spectrum identification of bacterial and archaeal isolates by mass spectrometry.</title>
        <authorList>
            <person name="Sekiguchi Y."/>
            <person name="Tourlousse D.M."/>
        </authorList>
    </citation>
    <scope>NUCLEOTIDE SEQUENCE</scope>
    <source>
        <strain evidence="8">H2</strain>
    </source>
</reference>
<gene>
    <name evidence="8" type="primary">rmlD</name>
    <name evidence="8" type="ORF">GHYDROH2_33230</name>
</gene>
<comment type="pathway">
    <text evidence="1 6">Carbohydrate biosynthesis; dTDP-L-rhamnose biosynthesis.</text>
</comment>
<dbReference type="SUPFAM" id="SSF51735">
    <property type="entry name" value="NAD(P)-binding Rossmann-fold domains"/>
    <property type="match status" value="1"/>
</dbReference>
<dbReference type="NCBIfam" id="TIGR01214">
    <property type="entry name" value="rmlD"/>
    <property type="match status" value="1"/>
</dbReference>
<keyword evidence="6" id="KW-0560">Oxidoreductase</keyword>
<comment type="function">
    <text evidence="6">Catalyzes the reduction of dTDP-6-deoxy-L-lyxo-4-hexulose to yield dTDP-L-rhamnose.</text>
</comment>
<proteinExistence type="inferred from homology"/>
<dbReference type="AlphaFoldDB" id="A0A9W6LDF4"/>
<evidence type="ECO:0000256" key="2">
    <source>
        <dbReference type="ARBA" id="ARBA00010944"/>
    </source>
</evidence>
<dbReference type="InterPro" id="IPR036291">
    <property type="entry name" value="NAD(P)-bd_dom_sf"/>
</dbReference>
<sequence length="280" mass="30881">MILVVGAKGMLGQDLMRVLPGDVRGVDIEEIDITSPESVRRVLLTLKPRVVVNCAAYTDVDGCETNVDLAMRVNGEGVGHLAVATREIGALLVQVSTDYVFDGTKGAPYVEDDRVNPLSVYGKSKLLGEKKARENPDHLIVRTQWLYGHGGKNFVETMLRLAGERTEIAVVDDQIGSPTWTVDLSLVITELIENNCRGTYHAANRGICSWYEFAGAIFAEAGVGMTVRPQSTEELGRPAPRPLYSVLDCDKLTHDAGLELEEWREALKNYLEKRRPARKS</sequence>
<evidence type="ECO:0000256" key="4">
    <source>
        <dbReference type="ARBA" id="ARBA00017099"/>
    </source>
</evidence>
<dbReference type="PANTHER" id="PTHR10491">
    <property type="entry name" value="DTDP-4-DEHYDRORHAMNOSE REDUCTASE"/>
    <property type="match status" value="1"/>
</dbReference>
<dbReference type="InterPro" id="IPR029903">
    <property type="entry name" value="RmlD-like-bd"/>
</dbReference>
<evidence type="ECO:0000256" key="3">
    <source>
        <dbReference type="ARBA" id="ARBA00012929"/>
    </source>
</evidence>
<dbReference type="GO" id="GO:0019305">
    <property type="term" value="P:dTDP-rhamnose biosynthetic process"/>
    <property type="evidence" value="ECO:0007669"/>
    <property type="project" value="TreeGrafter"/>
</dbReference>
<dbReference type="Gene3D" id="3.90.25.10">
    <property type="entry name" value="UDP-galactose 4-epimerase, domain 1"/>
    <property type="match status" value="1"/>
</dbReference>
<dbReference type="CDD" id="cd05254">
    <property type="entry name" value="dTDP_HR_like_SDR_e"/>
    <property type="match status" value="1"/>
</dbReference>
<name>A0A9W6LDF4_9BACT</name>
<comment type="catalytic activity">
    <reaction evidence="5">
        <text>dTDP-beta-L-rhamnose + NADP(+) = dTDP-4-dehydro-beta-L-rhamnose + NADPH + H(+)</text>
        <dbReference type="Rhea" id="RHEA:21796"/>
        <dbReference type="ChEBI" id="CHEBI:15378"/>
        <dbReference type="ChEBI" id="CHEBI:57510"/>
        <dbReference type="ChEBI" id="CHEBI:57783"/>
        <dbReference type="ChEBI" id="CHEBI:58349"/>
        <dbReference type="ChEBI" id="CHEBI:62830"/>
        <dbReference type="EC" id="1.1.1.133"/>
    </reaction>
</comment>
<evidence type="ECO:0000313" key="8">
    <source>
        <dbReference type="EMBL" id="GLI39822.1"/>
    </source>
</evidence>
<keyword evidence="9" id="KW-1185">Reference proteome</keyword>
<dbReference type="GO" id="GO:0005829">
    <property type="term" value="C:cytosol"/>
    <property type="evidence" value="ECO:0007669"/>
    <property type="project" value="TreeGrafter"/>
</dbReference>
<comment type="caution">
    <text evidence="8">The sequence shown here is derived from an EMBL/GenBank/DDBJ whole genome shotgun (WGS) entry which is preliminary data.</text>
</comment>
<dbReference type="GO" id="GO:0008831">
    <property type="term" value="F:dTDP-4-dehydrorhamnose reductase activity"/>
    <property type="evidence" value="ECO:0007669"/>
    <property type="project" value="UniProtKB-EC"/>
</dbReference>
<dbReference type="InterPro" id="IPR005913">
    <property type="entry name" value="dTDP_dehydrorham_reduct"/>
</dbReference>
<dbReference type="EC" id="1.1.1.133" evidence="3 6"/>
<dbReference type="RefSeq" id="WP_214184653.1">
    <property type="nucleotide sequence ID" value="NZ_BSDS01000002.1"/>
</dbReference>